<evidence type="ECO:0000256" key="1">
    <source>
        <dbReference type="ARBA" id="ARBA00006485"/>
    </source>
</evidence>
<dbReference type="InterPro" id="IPR000719">
    <property type="entry name" value="Prot_kinase_dom"/>
</dbReference>
<evidence type="ECO:0000313" key="14">
    <source>
        <dbReference type="Proteomes" id="UP000054266"/>
    </source>
</evidence>
<dbReference type="Gene3D" id="1.10.510.10">
    <property type="entry name" value="Transferase(Phosphotransferase) domain 1"/>
    <property type="match status" value="1"/>
</dbReference>
<feature type="compositionally biased region" description="Basic and acidic residues" evidence="11">
    <location>
        <begin position="551"/>
        <end position="572"/>
    </location>
</feature>
<dbReference type="PROSITE" id="PS00108">
    <property type="entry name" value="PROTEIN_KINASE_ST"/>
    <property type="match status" value="1"/>
</dbReference>
<evidence type="ECO:0000259" key="12">
    <source>
        <dbReference type="PROSITE" id="PS50011"/>
    </source>
</evidence>
<keyword evidence="6" id="KW-0418">Kinase</keyword>
<feature type="compositionally biased region" description="Basic and acidic residues" evidence="11">
    <location>
        <begin position="56"/>
        <end position="67"/>
    </location>
</feature>
<dbReference type="InterPro" id="IPR011009">
    <property type="entry name" value="Kinase-like_dom_sf"/>
</dbReference>
<sequence length="1140" mass="129293">MGRKKGKKGVKKQLTQSDGHEGIVGLAMDRGQQMRREWQPEAAATGLAQHPNPHLIPHEHPRYDRHSPTSPAFFPPDAFANGSPHYMARSRRSPSMRHRWRAEEDLRERHPPSHRPRDRNRDWDREGRRPHSPHSTYRGGEVFAPRREGNHHETRPPIRKRQFSRERDPRKPHGRKSSISPSRYSKPKYHHSQLRGPLEDRPDRRVDYSPSRSAKRRRTRSPSPANSARFGSENQRRGRSRESPDIDHRRPLVDRSRSPYRELHPLSSRPASPAARSHVSDGGRHGPAGQHPSSLSRNRDKRSISPRPLSRPSPPRRPQSKHSSIDTPISSVNSIPVKSRALPGRGQPADKKENPSSRPPSVVEEPDGRSMDGQYPPHRGNYGSHRGGQRPYMDARHQGYGGSPPYSSNSSYHGSPQANSPYHNQRGGWGGHGAMHNSSPPYRQNSYSGPGGMNPNPYYPNQQGYYRGNQHGYQQPYRGGRGHGPRGGHFQQDQRFNGPAGPRGRGRGGHFNNLQWTPPDAKEVVPQTENPQGNHTSQSQTSPTHSQTASHDGREAAASEEENPFRPSKELQAEDQGTNRVSKTPQKSHGNDQPPSGPAASKFSFAFKSKAPPQAPAKPAADFNKPKGPFQPPETRPSVQPPSGPKNQTKHFERRDAERQVNRPSHERKFLPPQDRRPPNEGPRQQQNGRRPDRSRSPPHKRAKKEVKTPRPALSPEFAQSDSIYYRKPGNESVVGAGTYGKVFKAIHIYTQDKVALKKIRMEGERDGFPITAVREIRLLQHLRHKHVVALQEVMVEKNECFMVFEYLSHDLTGLINHPSFKLTPAHRKNLGKQMFEGLDYLHRRGVLHRDIKAANILVSNTGQLKYADFGLARFYTKSRSLDYTNRVITIWYRPPELLLGETQYGPEVDIWSAACVFVEMFTKKAIFPGEGGELSQLDKTYNVLGTPTRSEWPGIVDLPWFELMQPTDRRKRVFEAMYKDVFTPACLDIVQKMFKYDPKKRPTAEEVLSHEYFTTEQPAPEQPVELEKVEGDWHEFESKAHRRENDKREKEKRREEYQREREKRKARESGLPEPEIKKAKLDDPAGKDTMPPPAPVGGDSSSATVPRANEPSNDQRRVDENDEGDSEGEGGAPMSMSPA</sequence>
<feature type="compositionally biased region" description="Basic residues" evidence="11">
    <location>
        <begin position="1"/>
        <end position="11"/>
    </location>
</feature>
<protein>
    <recommendedName>
        <fullName evidence="2">cyclin-dependent kinase</fullName>
        <ecNumber evidence="2">2.7.11.22</ecNumber>
    </recommendedName>
</protein>
<comment type="catalytic activity">
    <reaction evidence="8">
        <text>L-threonyl-[protein] + ATP = O-phospho-L-threonyl-[protein] + ADP + H(+)</text>
        <dbReference type="Rhea" id="RHEA:46608"/>
        <dbReference type="Rhea" id="RHEA-COMP:11060"/>
        <dbReference type="Rhea" id="RHEA-COMP:11605"/>
        <dbReference type="ChEBI" id="CHEBI:15378"/>
        <dbReference type="ChEBI" id="CHEBI:30013"/>
        <dbReference type="ChEBI" id="CHEBI:30616"/>
        <dbReference type="ChEBI" id="CHEBI:61977"/>
        <dbReference type="ChEBI" id="CHEBI:456216"/>
        <dbReference type="EC" id="2.7.11.22"/>
    </reaction>
</comment>
<feature type="compositionally biased region" description="Basic and acidic residues" evidence="11">
    <location>
        <begin position="234"/>
        <end position="264"/>
    </location>
</feature>
<dbReference type="GO" id="GO:0008353">
    <property type="term" value="F:RNA polymerase II CTD heptapeptide repeat kinase activity"/>
    <property type="evidence" value="ECO:0007669"/>
    <property type="project" value="TreeGrafter"/>
</dbReference>
<feature type="compositionally biased region" description="Basic and acidic residues" evidence="11">
    <location>
        <begin position="1034"/>
        <end position="1087"/>
    </location>
</feature>
<evidence type="ECO:0000256" key="4">
    <source>
        <dbReference type="ARBA" id="ARBA00022679"/>
    </source>
</evidence>
<evidence type="ECO:0000256" key="10">
    <source>
        <dbReference type="PROSITE-ProRule" id="PRU10141"/>
    </source>
</evidence>
<feature type="compositionally biased region" description="Low complexity" evidence="11">
    <location>
        <begin position="403"/>
        <end position="416"/>
    </location>
</feature>
<keyword evidence="4" id="KW-0808">Transferase</keyword>
<dbReference type="AlphaFoldDB" id="A0A0D2FKL3"/>
<feature type="compositionally biased region" description="Low complexity" evidence="11">
    <location>
        <begin position="598"/>
        <end position="623"/>
    </location>
</feature>
<organism evidence="13 14">
    <name type="scientific">Phialophora macrospora</name>
    <dbReference type="NCBI Taxonomy" id="1851006"/>
    <lineage>
        <taxon>Eukaryota</taxon>
        <taxon>Fungi</taxon>
        <taxon>Dikarya</taxon>
        <taxon>Ascomycota</taxon>
        <taxon>Pezizomycotina</taxon>
        <taxon>Eurotiomycetes</taxon>
        <taxon>Chaetothyriomycetidae</taxon>
        <taxon>Chaetothyriales</taxon>
        <taxon>Herpotrichiellaceae</taxon>
        <taxon>Phialophora</taxon>
    </lineage>
</organism>
<dbReference type="Pfam" id="PF00069">
    <property type="entry name" value="Pkinase"/>
    <property type="match status" value="1"/>
</dbReference>
<feature type="compositionally biased region" description="Basic and acidic residues" evidence="11">
    <location>
        <begin position="197"/>
        <end position="207"/>
    </location>
</feature>
<feature type="region of interest" description="Disordered" evidence="11">
    <location>
        <begin position="1034"/>
        <end position="1140"/>
    </location>
</feature>
<evidence type="ECO:0000256" key="7">
    <source>
        <dbReference type="ARBA" id="ARBA00022840"/>
    </source>
</evidence>
<dbReference type="PROSITE" id="PS00107">
    <property type="entry name" value="PROTEIN_KINASE_ATP"/>
    <property type="match status" value="1"/>
</dbReference>
<keyword evidence="14" id="KW-1185">Reference proteome</keyword>
<dbReference type="HOGENOM" id="CLU_000288_17_1_1"/>
<dbReference type="GO" id="GO:0005524">
    <property type="term" value="F:ATP binding"/>
    <property type="evidence" value="ECO:0007669"/>
    <property type="project" value="UniProtKB-UniRule"/>
</dbReference>
<dbReference type="SMART" id="SM00220">
    <property type="entry name" value="S_TKc"/>
    <property type="match status" value="1"/>
</dbReference>
<proteinExistence type="inferred from homology"/>
<dbReference type="InterPro" id="IPR008271">
    <property type="entry name" value="Ser/Thr_kinase_AS"/>
</dbReference>
<feature type="compositionally biased region" description="Basic and acidic residues" evidence="11">
    <location>
        <begin position="119"/>
        <end position="129"/>
    </location>
</feature>
<feature type="domain" description="Protein kinase" evidence="12">
    <location>
        <begin position="729"/>
        <end position="1014"/>
    </location>
</feature>
<dbReference type="FunFam" id="3.30.200.20:FF:000270">
    <property type="entry name" value="Serine/threonine-protein kinase bur1"/>
    <property type="match status" value="1"/>
</dbReference>
<dbReference type="PANTHER" id="PTHR24056:SF546">
    <property type="entry name" value="CYCLIN-DEPENDENT KINASE 12"/>
    <property type="match status" value="1"/>
</dbReference>
<feature type="compositionally biased region" description="Polar residues" evidence="11">
    <location>
        <begin position="325"/>
        <end position="336"/>
    </location>
</feature>
<evidence type="ECO:0000256" key="8">
    <source>
        <dbReference type="ARBA" id="ARBA00047811"/>
    </source>
</evidence>
<dbReference type="InterPro" id="IPR017441">
    <property type="entry name" value="Protein_kinase_ATP_BS"/>
</dbReference>
<dbReference type="PROSITE" id="PS50011">
    <property type="entry name" value="PROTEIN_KINASE_DOM"/>
    <property type="match status" value="1"/>
</dbReference>
<evidence type="ECO:0000256" key="9">
    <source>
        <dbReference type="ARBA" id="ARBA00048367"/>
    </source>
</evidence>
<dbReference type="EMBL" id="KN846958">
    <property type="protein sequence ID" value="KIW68663.1"/>
    <property type="molecule type" value="Genomic_DNA"/>
</dbReference>
<keyword evidence="3" id="KW-0723">Serine/threonine-protein kinase</keyword>
<evidence type="ECO:0000256" key="3">
    <source>
        <dbReference type="ARBA" id="ARBA00022527"/>
    </source>
</evidence>
<comment type="catalytic activity">
    <reaction evidence="9">
        <text>L-seryl-[protein] + ATP = O-phospho-L-seryl-[protein] + ADP + H(+)</text>
        <dbReference type="Rhea" id="RHEA:17989"/>
        <dbReference type="Rhea" id="RHEA-COMP:9863"/>
        <dbReference type="Rhea" id="RHEA-COMP:11604"/>
        <dbReference type="ChEBI" id="CHEBI:15378"/>
        <dbReference type="ChEBI" id="CHEBI:29999"/>
        <dbReference type="ChEBI" id="CHEBI:30616"/>
        <dbReference type="ChEBI" id="CHEBI:83421"/>
        <dbReference type="ChEBI" id="CHEBI:456216"/>
        <dbReference type="EC" id="2.7.11.22"/>
    </reaction>
</comment>
<name>A0A0D2FKL3_9EURO</name>
<dbReference type="GO" id="GO:0032968">
    <property type="term" value="P:positive regulation of transcription elongation by RNA polymerase II"/>
    <property type="evidence" value="ECO:0007669"/>
    <property type="project" value="TreeGrafter"/>
</dbReference>
<dbReference type="CDD" id="cd07840">
    <property type="entry name" value="STKc_CDK9_like"/>
    <property type="match status" value="1"/>
</dbReference>
<evidence type="ECO:0000313" key="13">
    <source>
        <dbReference type="EMBL" id="KIW68663.1"/>
    </source>
</evidence>
<feature type="binding site" evidence="10">
    <location>
        <position position="758"/>
    </location>
    <ligand>
        <name>ATP</name>
        <dbReference type="ChEBI" id="CHEBI:30616"/>
    </ligand>
</feature>
<keyword evidence="7 10" id="KW-0067">ATP-binding</keyword>
<keyword evidence="5 10" id="KW-0547">Nucleotide-binding</keyword>
<dbReference type="Gene3D" id="3.30.200.20">
    <property type="entry name" value="Phosphorylase Kinase, domain 1"/>
    <property type="match status" value="1"/>
</dbReference>
<feature type="compositionally biased region" description="Pro residues" evidence="11">
    <location>
        <begin position="629"/>
        <end position="644"/>
    </location>
</feature>
<dbReference type="GO" id="GO:0008024">
    <property type="term" value="C:cyclin/CDK positive transcription elongation factor complex"/>
    <property type="evidence" value="ECO:0007669"/>
    <property type="project" value="TreeGrafter"/>
</dbReference>
<feature type="compositionally biased region" description="Polar residues" evidence="11">
    <location>
        <begin position="575"/>
        <end position="593"/>
    </location>
</feature>
<dbReference type="GO" id="GO:0030332">
    <property type="term" value="F:cyclin binding"/>
    <property type="evidence" value="ECO:0007669"/>
    <property type="project" value="TreeGrafter"/>
</dbReference>
<dbReference type="Proteomes" id="UP000054266">
    <property type="component" value="Unassembled WGS sequence"/>
</dbReference>
<evidence type="ECO:0000256" key="6">
    <source>
        <dbReference type="ARBA" id="ARBA00022777"/>
    </source>
</evidence>
<feature type="compositionally biased region" description="Basic residues" evidence="11">
    <location>
        <begin position="88"/>
        <end position="100"/>
    </location>
</feature>
<evidence type="ECO:0000256" key="11">
    <source>
        <dbReference type="SAM" id="MobiDB-lite"/>
    </source>
</evidence>
<dbReference type="GO" id="GO:0004693">
    <property type="term" value="F:cyclin-dependent protein serine/threonine kinase activity"/>
    <property type="evidence" value="ECO:0007669"/>
    <property type="project" value="UniProtKB-EC"/>
</dbReference>
<gene>
    <name evidence="13" type="ORF">PV04_04591</name>
</gene>
<feature type="compositionally biased region" description="Basic and acidic residues" evidence="11">
    <location>
        <begin position="144"/>
        <end position="156"/>
    </location>
</feature>
<feature type="compositionally biased region" description="Basic and acidic residues" evidence="11">
    <location>
        <begin position="101"/>
        <end position="111"/>
    </location>
</feature>
<dbReference type="STRING" id="5601.A0A0D2FKL3"/>
<accession>A0A0D2FKL3</accession>
<feature type="compositionally biased region" description="Low complexity" evidence="11">
    <location>
        <begin position="445"/>
        <end position="478"/>
    </location>
</feature>
<feature type="region of interest" description="Disordered" evidence="11">
    <location>
        <begin position="1"/>
        <end position="720"/>
    </location>
</feature>
<evidence type="ECO:0000256" key="5">
    <source>
        <dbReference type="ARBA" id="ARBA00022741"/>
    </source>
</evidence>
<dbReference type="SUPFAM" id="SSF56112">
    <property type="entry name" value="Protein kinase-like (PK-like)"/>
    <property type="match status" value="1"/>
</dbReference>
<comment type="similarity">
    <text evidence="1">Belongs to the protein kinase superfamily. CMGC Ser/Thr protein kinase family. CDC2/CDKX subfamily.</text>
</comment>
<dbReference type="InterPro" id="IPR050108">
    <property type="entry name" value="CDK"/>
</dbReference>
<dbReference type="EC" id="2.7.11.22" evidence="2"/>
<feature type="compositionally biased region" description="Low complexity" evidence="11">
    <location>
        <begin position="265"/>
        <end position="277"/>
    </location>
</feature>
<dbReference type="PANTHER" id="PTHR24056">
    <property type="entry name" value="CELL DIVISION PROTEIN KINASE"/>
    <property type="match status" value="1"/>
</dbReference>
<dbReference type="FunFam" id="1.10.510.10:FF:000440">
    <property type="entry name" value="Serine/threonine-protein kinase bur1"/>
    <property type="match status" value="1"/>
</dbReference>
<feature type="compositionally biased region" description="Low complexity" evidence="11">
    <location>
        <begin position="535"/>
        <end position="550"/>
    </location>
</feature>
<reference evidence="13 14" key="1">
    <citation type="submission" date="2015-01" db="EMBL/GenBank/DDBJ databases">
        <title>The Genome Sequence of Capronia semiimmersa CBS27337.</title>
        <authorList>
            <consortium name="The Broad Institute Genomics Platform"/>
            <person name="Cuomo C."/>
            <person name="de Hoog S."/>
            <person name="Gorbushina A."/>
            <person name="Stielow B."/>
            <person name="Teixiera M."/>
            <person name="Abouelleil A."/>
            <person name="Chapman S.B."/>
            <person name="Priest M."/>
            <person name="Young S.K."/>
            <person name="Wortman J."/>
            <person name="Nusbaum C."/>
            <person name="Birren B."/>
        </authorList>
    </citation>
    <scope>NUCLEOTIDE SEQUENCE [LARGE SCALE GENOMIC DNA]</scope>
    <source>
        <strain evidence="13 14">CBS 27337</strain>
    </source>
</reference>
<feature type="compositionally biased region" description="Basic and acidic residues" evidence="11">
    <location>
        <begin position="650"/>
        <end position="679"/>
    </location>
</feature>
<evidence type="ECO:0000256" key="2">
    <source>
        <dbReference type="ARBA" id="ARBA00012425"/>
    </source>
</evidence>